<dbReference type="Proteomes" id="UP000663814">
    <property type="component" value="Unassembled WGS sequence"/>
</dbReference>
<evidence type="ECO:0000313" key="1">
    <source>
        <dbReference type="EMBL" id="MBZ9610289.1"/>
    </source>
</evidence>
<reference evidence="1 2" key="2">
    <citation type="submission" date="2021-08" db="EMBL/GenBank/DDBJ databases">
        <title>Rheinheimera aquimaris sp. nov., isolated from seawater of the East Sea in Korea.</title>
        <authorList>
            <person name="Kim K.H."/>
            <person name="Wenting R."/>
            <person name="Kim K.R."/>
            <person name="Jeon C.O."/>
        </authorList>
    </citation>
    <scope>NUCLEOTIDE SEQUENCE [LARGE SCALE GENOMIC DNA]</scope>
    <source>
        <strain evidence="1 2">MA-13</strain>
    </source>
</reference>
<accession>A0ABS7X533</accession>
<organism evidence="1 2">
    <name type="scientific">Rheinheimera maricola</name>
    <dbReference type="NCBI Taxonomy" id="2793282"/>
    <lineage>
        <taxon>Bacteria</taxon>
        <taxon>Pseudomonadati</taxon>
        <taxon>Pseudomonadota</taxon>
        <taxon>Gammaproteobacteria</taxon>
        <taxon>Chromatiales</taxon>
        <taxon>Chromatiaceae</taxon>
        <taxon>Rheinheimera</taxon>
    </lineage>
</organism>
<dbReference type="RefSeq" id="WP_205310171.1">
    <property type="nucleotide sequence ID" value="NZ_JAERPS020000001.1"/>
</dbReference>
<protein>
    <recommendedName>
        <fullName evidence="3">Type 4a pilus biogenesis protein PilO</fullName>
    </recommendedName>
</protein>
<comment type="caution">
    <text evidence="1">The sequence shown here is derived from an EMBL/GenBank/DDBJ whole genome shotgun (WGS) entry which is preliminary data.</text>
</comment>
<dbReference type="EMBL" id="JAERPS020000001">
    <property type="protein sequence ID" value="MBZ9610289.1"/>
    <property type="molecule type" value="Genomic_DNA"/>
</dbReference>
<evidence type="ECO:0000313" key="2">
    <source>
        <dbReference type="Proteomes" id="UP000663814"/>
    </source>
</evidence>
<keyword evidence="2" id="KW-1185">Reference proteome</keyword>
<proteinExistence type="predicted"/>
<name>A0ABS7X533_9GAMM</name>
<evidence type="ECO:0008006" key="3">
    <source>
        <dbReference type="Google" id="ProtNLM"/>
    </source>
</evidence>
<sequence>MMMQSLVKHKLALTLIGILLLVKFFLLPWHQWLIEKAENINQLRFSQQRLGDISQRNQELELAEQSISQKYDALMQVLGSSQSSANVDLQRHIEAIAVKYKVEITNRLPREVVTTPVTHLPAVYYFNARPEQIAAFIYELERLAPKIIVTKLALNKRGPSSPTLSASVELIMLLKPLEPVAS</sequence>
<reference evidence="1 2" key="1">
    <citation type="submission" date="2020-12" db="EMBL/GenBank/DDBJ databases">
        <authorList>
            <person name="Ruan W."/>
            <person name="Khan S.A."/>
            <person name="Jeon C.O."/>
        </authorList>
    </citation>
    <scope>NUCLEOTIDE SEQUENCE [LARGE SCALE GENOMIC DNA]</scope>
    <source>
        <strain evidence="1 2">MA-13</strain>
    </source>
</reference>
<gene>
    <name evidence="1" type="ORF">I4W93_001640</name>
</gene>